<keyword evidence="3 5" id="KW-0221">Differentiation</keyword>
<keyword evidence="4 5" id="KW-0287">Flowering</keyword>
<evidence type="ECO:0000256" key="2">
    <source>
        <dbReference type="ARBA" id="ARBA00022473"/>
    </source>
</evidence>
<evidence type="ECO:0000256" key="7">
    <source>
        <dbReference type="SAM" id="MobiDB-lite"/>
    </source>
</evidence>
<evidence type="ECO:0000313" key="9">
    <source>
        <dbReference type="Proteomes" id="UP001157006"/>
    </source>
</evidence>
<dbReference type="GO" id="GO:0009908">
    <property type="term" value="P:flower development"/>
    <property type="evidence" value="ECO:0007669"/>
    <property type="project" value="UniProtKB-KW"/>
</dbReference>
<evidence type="ECO:0000256" key="4">
    <source>
        <dbReference type="ARBA" id="ARBA00023089"/>
    </source>
</evidence>
<keyword evidence="6" id="KW-0175">Coiled coil</keyword>
<evidence type="ECO:0000256" key="6">
    <source>
        <dbReference type="SAM" id="Coils"/>
    </source>
</evidence>
<evidence type="ECO:0000256" key="3">
    <source>
        <dbReference type="ARBA" id="ARBA00022782"/>
    </source>
</evidence>
<feature type="region of interest" description="Disordered" evidence="7">
    <location>
        <begin position="127"/>
        <end position="148"/>
    </location>
</feature>
<dbReference type="InterPro" id="IPR012474">
    <property type="entry name" value="Frigida"/>
</dbReference>
<feature type="region of interest" description="Disordered" evidence="7">
    <location>
        <begin position="438"/>
        <end position="488"/>
    </location>
</feature>
<reference evidence="8 9" key="1">
    <citation type="submission" date="2023-01" db="EMBL/GenBank/DDBJ databases">
        <authorList>
            <person name="Kreplak J."/>
        </authorList>
    </citation>
    <scope>NUCLEOTIDE SEQUENCE [LARGE SCALE GENOMIC DNA]</scope>
</reference>
<keyword evidence="2 5" id="KW-0217">Developmental protein</keyword>
<sequence length="546" mass="61166">MDDMEQVNENNRESMIEQLAQAFLELETQKGSSEDKVQWVEIKQHFSDLETILNKKHEELQAKEREYEGKELEINALLTQRTVVVTSKEQDLLDRLQELKDDAVASIVEARANHQTATLEFVYDGENKDNKVSSSPENSPYKSGEKSEGVANEVAPLLDIKIFCEKMDGDGLLDYVVAHKKKVSVFREEISVALESATDPARLVLDLLVGFYPANDTTQQNDKMGAALQGKRKSCILILEAMASLLARADPGADHLLNPETKQQAKAIADEWRLKLASADIDAANGNSLEAEAFLQLLSIFRIASEFGEEELCKLVLAVAQNRSAPELCRSIGLTHKVPALVEILINNEKQIAAVHFIQLFQLQESFPPVPLLRTYLKNQRRNSQVKADNVRDIATAKIDANAQELAALRVVIKCIEEYQFESEYPLDTLHKRVHQLEKAKTEKRRGGEFFKRPQQPKRPRPNERHFSHRSSGRGGGSSGVVTGRQIPPVRTAYAGTADRYPHYAAVAHDYQVPGQAMYTPQPSAAPSNYGRYIGSSLQPSHQHYM</sequence>
<dbReference type="PANTHER" id="PTHR31791">
    <property type="entry name" value="FRIGIDA-LIKE PROTEIN 3-RELATED"/>
    <property type="match status" value="1"/>
</dbReference>
<feature type="compositionally biased region" description="Basic and acidic residues" evidence="7">
    <location>
        <begin position="438"/>
        <end position="452"/>
    </location>
</feature>
<feature type="compositionally biased region" description="Polar residues" evidence="7">
    <location>
        <begin position="132"/>
        <end position="141"/>
    </location>
</feature>
<dbReference type="Pfam" id="PF07899">
    <property type="entry name" value="Frigida"/>
    <property type="match status" value="1"/>
</dbReference>
<evidence type="ECO:0000256" key="5">
    <source>
        <dbReference type="RuleBase" id="RU364012"/>
    </source>
</evidence>
<proteinExistence type="inferred from homology"/>
<comment type="similarity">
    <text evidence="1 5">Belongs to the Frigida family.</text>
</comment>
<dbReference type="PANTHER" id="PTHR31791:SF41">
    <property type="entry name" value="FRIGIDA-LIKE PROTEIN"/>
    <property type="match status" value="1"/>
</dbReference>
<gene>
    <name evidence="8" type="ORF">VFH_IV128080</name>
</gene>
<dbReference type="GO" id="GO:0030154">
    <property type="term" value="P:cell differentiation"/>
    <property type="evidence" value="ECO:0007669"/>
    <property type="project" value="UniProtKB-KW"/>
</dbReference>
<evidence type="ECO:0000256" key="1">
    <source>
        <dbReference type="ARBA" id="ARBA00008956"/>
    </source>
</evidence>
<dbReference type="EMBL" id="OX451739">
    <property type="protein sequence ID" value="CAI8609335.1"/>
    <property type="molecule type" value="Genomic_DNA"/>
</dbReference>
<protein>
    <recommendedName>
        <fullName evidence="5">FRIGIDA-like protein</fullName>
    </recommendedName>
</protein>
<dbReference type="AlphaFoldDB" id="A0AAV1AFB5"/>
<feature type="coiled-coil region" evidence="6">
    <location>
        <begin position="46"/>
        <end position="113"/>
    </location>
</feature>
<keyword evidence="9" id="KW-1185">Reference proteome</keyword>
<evidence type="ECO:0000313" key="8">
    <source>
        <dbReference type="EMBL" id="CAI8609335.1"/>
    </source>
</evidence>
<dbReference type="Proteomes" id="UP001157006">
    <property type="component" value="Chromosome 4"/>
</dbReference>
<organism evidence="8 9">
    <name type="scientific">Vicia faba</name>
    <name type="common">Broad bean</name>
    <name type="synonym">Faba vulgaris</name>
    <dbReference type="NCBI Taxonomy" id="3906"/>
    <lineage>
        <taxon>Eukaryota</taxon>
        <taxon>Viridiplantae</taxon>
        <taxon>Streptophyta</taxon>
        <taxon>Embryophyta</taxon>
        <taxon>Tracheophyta</taxon>
        <taxon>Spermatophyta</taxon>
        <taxon>Magnoliopsida</taxon>
        <taxon>eudicotyledons</taxon>
        <taxon>Gunneridae</taxon>
        <taxon>Pentapetalae</taxon>
        <taxon>rosids</taxon>
        <taxon>fabids</taxon>
        <taxon>Fabales</taxon>
        <taxon>Fabaceae</taxon>
        <taxon>Papilionoideae</taxon>
        <taxon>50 kb inversion clade</taxon>
        <taxon>NPAAA clade</taxon>
        <taxon>Hologalegina</taxon>
        <taxon>IRL clade</taxon>
        <taxon>Fabeae</taxon>
        <taxon>Vicia</taxon>
    </lineage>
</organism>
<name>A0AAV1AFB5_VICFA</name>
<accession>A0AAV1AFB5</accession>